<dbReference type="EMBL" id="ANOH01000263">
    <property type="protein sequence ID" value="EMI54686.1"/>
    <property type="molecule type" value="Genomic_DNA"/>
</dbReference>
<organism evidence="1 2">
    <name type="scientific">Rhodopirellula sallentina SM41</name>
    <dbReference type="NCBI Taxonomy" id="1263870"/>
    <lineage>
        <taxon>Bacteria</taxon>
        <taxon>Pseudomonadati</taxon>
        <taxon>Planctomycetota</taxon>
        <taxon>Planctomycetia</taxon>
        <taxon>Pirellulales</taxon>
        <taxon>Pirellulaceae</taxon>
        <taxon>Rhodopirellula</taxon>
    </lineage>
</organism>
<reference evidence="1 2" key="1">
    <citation type="journal article" date="2013" name="Mar. Genomics">
        <title>Expression of sulfatases in Rhodopirellula baltica and the diversity of sulfatases in the genus Rhodopirellula.</title>
        <authorList>
            <person name="Wegner C.E."/>
            <person name="Richter-Heitmann T."/>
            <person name="Klindworth A."/>
            <person name="Klockow C."/>
            <person name="Richter M."/>
            <person name="Achstetter T."/>
            <person name="Glockner F.O."/>
            <person name="Harder J."/>
        </authorList>
    </citation>
    <scope>NUCLEOTIDE SEQUENCE [LARGE SCALE GENOMIC DNA]</scope>
    <source>
        <strain evidence="1 2">SM41</strain>
    </source>
</reference>
<protein>
    <submittedName>
        <fullName evidence="1">Uncharacterized protein</fullName>
    </submittedName>
</protein>
<evidence type="ECO:0000313" key="2">
    <source>
        <dbReference type="Proteomes" id="UP000011885"/>
    </source>
</evidence>
<dbReference type="AlphaFoldDB" id="M5UA12"/>
<dbReference type="Proteomes" id="UP000011885">
    <property type="component" value="Unassembled WGS sequence"/>
</dbReference>
<gene>
    <name evidence="1" type="ORF">RSSM_03802</name>
</gene>
<comment type="caution">
    <text evidence="1">The sequence shown here is derived from an EMBL/GenBank/DDBJ whole genome shotgun (WGS) entry which is preliminary data.</text>
</comment>
<sequence length="442" mass="50113">MTMSDLPTVAHVAIPHSVTLPPGSEGDNWALFLSILALHTSLTEERWRGGHWINFHNKLLSALIGRRYRERINAMIDAGIVESNERYSTGKEGVPAFTKSYRLAREHRTGKSCLHTLTTRPTIRKAIKTFEIDPDNLGPAGVHYRKCFDRFALAPEAAEDPRLSVRWYQWIIARWMNGQEFAHRCEYRRYHSLMTQLPRRARKHVRTLDGESVSLVDVSACQPLLLGYLSVCHQRCPSSTTNLPSYDAQIFDWHRGKVARDIAAWIELCETRSIYRFLYDAIQTHDGPTTTTITLANGRQREIDLRTISERSFKRASLIPVFDTLESMIRSPVFTVIRRDFPTIAAFIVSAKQAGHQRLACLLQCAESTLMIDRLGDTLSKRYPNVAVAPIHDALVVPHSFAETAVELINEQFQALGLMPHVRIESCSPVVNLSTQAPAMRT</sequence>
<accession>M5UA12</accession>
<keyword evidence="2" id="KW-1185">Reference proteome</keyword>
<evidence type="ECO:0000313" key="1">
    <source>
        <dbReference type="EMBL" id="EMI54686.1"/>
    </source>
</evidence>
<proteinExistence type="predicted"/>
<dbReference type="PATRIC" id="fig|1263870.3.peg.4033"/>
<name>M5UA12_9BACT</name>